<organism evidence="5 6">
    <name type="scientific">Muricoccus pecuniae</name>
    <dbReference type="NCBI Taxonomy" id="693023"/>
    <lineage>
        <taxon>Bacteria</taxon>
        <taxon>Pseudomonadati</taxon>
        <taxon>Pseudomonadota</taxon>
        <taxon>Alphaproteobacteria</taxon>
        <taxon>Acetobacterales</taxon>
        <taxon>Roseomonadaceae</taxon>
        <taxon>Muricoccus</taxon>
    </lineage>
</organism>
<dbReference type="GO" id="GO:0030288">
    <property type="term" value="C:outer membrane-bounded periplasmic space"/>
    <property type="evidence" value="ECO:0007669"/>
    <property type="project" value="InterPro"/>
</dbReference>
<dbReference type="PIRSF" id="PIRSF006470">
    <property type="entry name" value="DctB"/>
    <property type="match status" value="1"/>
</dbReference>
<comment type="similarity">
    <text evidence="2">Belongs to the bacterial solute-binding protein 7 family.</text>
</comment>
<dbReference type="InterPro" id="IPR038404">
    <property type="entry name" value="TRAP_DctP_sf"/>
</dbReference>
<dbReference type="PANTHER" id="PTHR33376">
    <property type="match status" value="1"/>
</dbReference>
<accession>A0A840XYF5</accession>
<dbReference type="CDD" id="cd13603">
    <property type="entry name" value="PBP2_TRAP_Siap_TeaA_like"/>
    <property type="match status" value="1"/>
</dbReference>
<dbReference type="PANTHER" id="PTHR33376:SF4">
    <property type="entry name" value="SIALIC ACID-BINDING PERIPLASMIC PROTEIN SIAP"/>
    <property type="match status" value="1"/>
</dbReference>
<dbReference type="EMBL" id="JACIJD010000007">
    <property type="protein sequence ID" value="MBB5693848.1"/>
    <property type="molecule type" value="Genomic_DNA"/>
</dbReference>
<dbReference type="AlphaFoldDB" id="A0A840XYF5"/>
<evidence type="ECO:0000313" key="6">
    <source>
        <dbReference type="Proteomes" id="UP000580654"/>
    </source>
</evidence>
<evidence type="ECO:0000313" key="5">
    <source>
        <dbReference type="EMBL" id="MBB5693848.1"/>
    </source>
</evidence>
<dbReference type="Gene3D" id="3.40.190.170">
    <property type="entry name" value="Bacterial extracellular solute-binding protein, family 7"/>
    <property type="match status" value="1"/>
</dbReference>
<name>A0A840XYF5_9PROT</name>
<reference evidence="5 6" key="1">
    <citation type="submission" date="2020-08" db="EMBL/GenBank/DDBJ databases">
        <title>Genomic Encyclopedia of Type Strains, Phase IV (KMG-IV): sequencing the most valuable type-strain genomes for metagenomic binning, comparative biology and taxonomic classification.</title>
        <authorList>
            <person name="Goeker M."/>
        </authorList>
    </citation>
    <scope>NUCLEOTIDE SEQUENCE [LARGE SCALE GENOMIC DNA]</scope>
    <source>
        <strain evidence="5 6">DSM 25622</strain>
    </source>
</reference>
<keyword evidence="6" id="KW-1185">Reference proteome</keyword>
<comment type="subcellular location">
    <subcellularLocation>
        <location evidence="1">Cell envelope</location>
    </subcellularLocation>
</comment>
<evidence type="ECO:0000256" key="4">
    <source>
        <dbReference type="ARBA" id="ARBA00022729"/>
    </source>
</evidence>
<protein>
    <submittedName>
        <fullName evidence="5">Tripartite ATP-independent transporter DctP family solute receptor</fullName>
    </submittedName>
</protein>
<dbReference type="Pfam" id="PF03480">
    <property type="entry name" value="DctP"/>
    <property type="match status" value="1"/>
</dbReference>
<dbReference type="NCBIfam" id="TIGR00787">
    <property type="entry name" value="dctP"/>
    <property type="match status" value="1"/>
</dbReference>
<evidence type="ECO:0000256" key="1">
    <source>
        <dbReference type="ARBA" id="ARBA00004196"/>
    </source>
</evidence>
<evidence type="ECO:0000256" key="2">
    <source>
        <dbReference type="ARBA" id="ARBA00009023"/>
    </source>
</evidence>
<keyword evidence="4" id="KW-0732">Signal</keyword>
<evidence type="ECO:0000256" key="3">
    <source>
        <dbReference type="ARBA" id="ARBA00022448"/>
    </source>
</evidence>
<keyword evidence="3" id="KW-0813">Transport</keyword>
<dbReference type="InterPro" id="IPR018389">
    <property type="entry name" value="DctP_fam"/>
</dbReference>
<gene>
    <name evidence="5" type="ORF">FHS87_001885</name>
</gene>
<sequence>MKNGFTITRRGALLGLAAGGLLAKPGVLRAQGQVRLTLGHGTAPGNPRTVAADHFASVVRGRSNGRIEVRVAGAAQLGDDLAMLTGLRTGTLDMSVNSQGPVSSVVPELATFGLPFLFATSSAAFRTIDGQVTQEIVRKLESVGLISLGWWDNGIRHVTNRRKPIETPEDLRGMKIRTPADPATIDTFQALGAATQQINFNELYVALQQGVVDGQENPLANIHSGKLHEVNRFISLTSHKWECSPFLVSRIAWGRLSEADRRVIQEAAAEATAANRRLMQEADARLLAEYRANPAMTVNEANLPLFRAATVAVLDRWEQRPVGEFVKRLRSAATAAA</sequence>
<comment type="caution">
    <text evidence="5">The sequence shown here is derived from an EMBL/GenBank/DDBJ whole genome shotgun (WGS) entry which is preliminary data.</text>
</comment>
<keyword evidence="5" id="KW-0675">Receptor</keyword>
<dbReference type="InterPro" id="IPR004682">
    <property type="entry name" value="TRAP_DctP"/>
</dbReference>
<dbReference type="NCBIfam" id="NF037995">
    <property type="entry name" value="TRAP_S1"/>
    <property type="match status" value="1"/>
</dbReference>
<dbReference type="RefSeq" id="WP_184516778.1">
    <property type="nucleotide sequence ID" value="NZ_JACIJD010000007.1"/>
</dbReference>
<dbReference type="Proteomes" id="UP000580654">
    <property type="component" value="Unassembled WGS sequence"/>
</dbReference>
<dbReference type="GO" id="GO:0055085">
    <property type="term" value="P:transmembrane transport"/>
    <property type="evidence" value="ECO:0007669"/>
    <property type="project" value="InterPro"/>
</dbReference>
<proteinExistence type="inferred from homology"/>